<organism evidence="1 2">
    <name type="scientific">Tenacibaculum skagerrakense</name>
    <dbReference type="NCBI Taxonomy" id="186571"/>
    <lineage>
        <taxon>Bacteria</taxon>
        <taxon>Pseudomonadati</taxon>
        <taxon>Bacteroidota</taxon>
        <taxon>Flavobacteriia</taxon>
        <taxon>Flavobacteriales</taxon>
        <taxon>Flavobacteriaceae</taxon>
        <taxon>Tenacibaculum</taxon>
    </lineage>
</organism>
<sequence length="39" mass="4962">MKLFFYLSFYWSQFRVQNPAILLQHFQLYEKLIPFRYGK</sequence>
<evidence type="ECO:0000313" key="2">
    <source>
        <dbReference type="Proteomes" id="UP000294564"/>
    </source>
</evidence>
<reference evidence="1 2" key="1">
    <citation type="submission" date="2019-03" db="EMBL/GenBank/DDBJ databases">
        <title>Genomic Encyclopedia of Type Strains, Phase IV (KMG-IV): sequencing the most valuable type-strain genomes for metagenomic binning, comparative biology and taxonomic classification.</title>
        <authorList>
            <person name="Goeker M."/>
        </authorList>
    </citation>
    <scope>NUCLEOTIDE SEQUENCE [LARGE SCALE GENOMIC DNA]</scope>
    <source>
        <strain evidence="1 2">DSM 14836</strain>
    </source>
</reference>
<dbReference type="AlphaFoldDB" id="A0A4R2NPP1"/>
<accession>A0A4R2NPP1</accession>
<feature type="non-terminal residue" evidence="1">
    <location>
        <position position="39"/>
    </location>
</feature>
<name>A0A4R2NPP1_9FLAO</name>
<protein>
    <submittedName>
        <fullName evidence="1">Uncharacterized protein</fullName>
    </submittedName>
</protein>
<gene>
    <name evidence="1" type="ORF">EV195_109127</name>
</gene>
<dbReference type="Proteomes" id="UP000294564">
    <property type="component" value="Unassembled WGS sequence"/>
</dbReference>
<evidence type="ECO:0000313" key="1">
    <source>
        <dbReference type="EMBL" id="TCP23401.1"/>
    </source>
</evidence>
<proteinExistence type="predicted"/>
<keyword evidence="2" id="KW-1185">Reference proteome</keyword>
<comment type="caution">
    <text evidence="1">The sequence shown here is derived from an EMBL/GenBank/DDBJ whole genome shotgun (WGS) entry which is preliminary data.</text>
</comment>
<dbReference type="EMBL" id="SLXM01000009">
    <property type="protein sequence ID" value="TCP23401.1"/>
    <property type="molecule type" value="Genomic_DNA"/>
</dbReference>